<evidence type="ECO:0000313" key="2">
    <source>
        <dbReference type="EMBL" id="GBO02209.1"/>
    </source>
</evidence>
<accession>A0A4Y2TNK0</accession>
<dbReference type="AlphaFoldDB" id="A0A4Y2TNK0"/>
<reference evidence="2 3" key="1">
    <citation type="journal article" date="2019" name="Sci. Rep.">
        <title>Orb-weaving spider Araneus ventricosus genome elucidates the spidroin gene catalogue.</title>
        <authorList>
            <person name="Kono N."/>
            <person name="Nakamura H."/>
            <person name="Ohtoshi R."/>
            <person name="Moran D.A.P."/>
            <person name="Shinohara A."/>
            <person name="Yoshida Y."/>
            <person name="Fujiwara M."/>
            <person name="Mori M."/>
            <person name="Tomita M."/>
            <person name="Arakawa K."/>
        </authorList>
    </citation>
    <scope>NUCLEOTIDE SEQUENCE [LARGE SCALE GENOMIC DNA]</scope>
</reference>
<protein>
    <submittedName>
        <fullName evidence="2">Uncharacterized protein</fullName>
    </submittedName>
</protein>
<evidence type="ECO:0000256" key="1">
    <source>
        <dbReference type="SAM" id="MobiDB-lite"/>
    </source>
</evidence>
<comment type="caution">
    <text evidence="2">The sequence shown here is derived from an EMBL/GenBank/DDBJ whole genome shotgun (WGS) entry which is preliminary data.</text>
</comment>
<organism evidence="2 3">
    <name type="scientific">Araneus ventricosus</name>
    <name type="common">Orbweaver spider</name>
    <name type="synonym">Epeira ventricosa</name>
    <dbReference type="NCBI Taxonomy" id="182803"/>
    <lineage>
        <taxon>Eukaryota</taxon>
        <taxon>Metazoa</taxon>
        <taxon>Ecdysozoa</taxon>
        <taxon>Arthropoda</taxon>
        <taxon>Chelicerata</taxon>
        <taxon>Arachnida</taxon>
        <taxon>Araneae</taxon>
        <taxon>Araneomorphae</taxon>
        <taxon>Entelegynae</taxon>
        <taxon>Araneoidea</taxon>
        <taxon>Araneidae</taxon>
        <taxon>Araneus</taxon>
    </lineage>
</organism>
<proteinExistence type="predicted"/>
<sequence>MKQSEDECPNISRCILFTVKHTNTQAFHGSNPTTVPGASLGRDQSSPLQLWKKICWSLHETSIDRPSTAKRESVSKTGTPHAHPTDLFIATRAHRIQ</sequence>
<name>A0A4Y2TNK0_ARAVE</name>
<dbReference type="Proteomes" id="UP000499080">
    <property type="component" value="Unassembled WGS sequence"/>
</dbReference>
<dbReference type="EMBL" id="BGPR01030004">
    <property type="protein sequence ID" value="GBO02209.1"/>
    <property type="molecule type" value="Genomic_DNA"/>
</dbReference>
<feature type="region of interest" description="Disordered" evidence="1">
    <location>
        <begin position="66"/>
        <end position="97"/>
    </location>
</feature>
<keyword evidence="3" id="KW-1185">Reference proteome</keyword>
<gene>
    <name evidence="2" type="ORF">AVEN_224049_1</name>
</gene>
<evidence type="ECO:0000313" key="3">
    <source>
        <dbReference type="Proteomes" id="UP000499080"/>
    </source>
</evidence>